<feature type="compositionally biased region" description="Basic and acidic residues" evidence="1">
    <location>
        <begin position="161"/>
        <end position="170"/>
    </location>
</feature>
<dbReference type="EMBL" id="JAACJP010000018">
    <property type="protein sequence ID" value="KAF5378740.1"/>
    <property type="molecule type" value="Genomic_DNA"/>
</dbReference>
<name>A0A8H5M2C5_9AGAR</name>
<dbReference type="Proteomes" id="UP000565441">
    <property type="component" value="Unassembled WGS sequence"/>
</dbReference>
<protein>
    <submittedName>
        <fullName evidence="2">Uncharacterized protein</fullName>
    </submittedName>
</protein>
<accession>A0A8H5M2C5</accession>
<feature type="compositionally biased region" description="Basic and acidic residues" evidence="1">
    <location>
        <begin position="203"/>
        <end position="223"/>
    </location>
</feature>
<feature type="compositionally biased region" description="Low complexity" evidence="1">
    <location>
        <begin position="118"/>
        <end position="136"/>
    </location>
</feature>
<sequence>MTTSAAAAAIGAPPPPVPRPSRDTDTACCRGHGTGGGPKEDESAVYVIEKVISRRRAEDIVCSRATWTSTSTKELGPSDMHSTPWDRPPPARPSHLSPRPPLQQPMLTHMPNNHASSRRTSPSRSSATFSPPSFTFVHLLPVTTMPRTVGAGKRTRRRRDSGHAGNRDAEPGEVGQEQNYGEKEKEGSTLFEWGIEDGEDEVVEKGEKGKEGQWDQKRDEDPNIHGLHAI</sequence>
<feature type="compositionally biased region" description="Low complexity" evidence="1">
    <location>
        <begin position="1"/>
        <end position="11"/>
    </location>
</feature>
<evidence type="ECO:0000256" key="1">
    <source>
        <dbReference type="SAM" id="MobiDB-lite"/>
    </source>
</evidence>
<feature type="region of interest" description="Disordered" evidence="1">
    <location>
        <begin position="1"/>
        <end position="42"/>
    </location>
</feature>
<feature type="region of interest" description="Disordered" evidence="1">
    <location>
        <begin position="59"/>
        <end position="230"/>
    </location>
</feature>
<comment type="caution">
    <text evidence="2">The sequence shown here is derived from an EMBL/GenBank/DDBJ whole genome shotgun (WGS) entry which is preliminary data.</text>
</comment>
<gene>
    <name evidence="2" type="ORF">D9615_006836</name>
</gene>
<reference evidence="2 3" key="1">
    <citation type="journal article" date="2020" name="ISME J.">
        <title>Uncovering the hidden diversity of litter-decomposition mechanisms in mushroom-forming fungi.</title>
        <authorList>
            <person name="Floudas D."/>
            <person name="Bentzer J."/>
            <person name="Ahren D."/>
            <person name="Johansson T."/>
            <person name="Persson P."/>
            <person name="Tunlid A."/>
        </authorList>
    </citation>
    <scope>NUCLEOTIDE SEQUENCE [LARGE SCALE GENOMIC DNA]</scope>
    <source>
        <strain evidence="2 3">CBS 661.87</strain>
    </source>
</reference>
<organism evidence="2 3">
    <name type="scientific">Tricholomella constricta</name>
    <dbReference type="NCBI Taxonomy" id="117010"/>
    <lineage>
        <taxon>Eukaryota</taxon>
        <taxon>Fungi</taxon>
        <taxon>Dikarya</taxon>
        <taxon>Basidiomycota</taxon>
        <taxon>Agaricomycotina</taxon>
        <taxon>Agaricomycetes</taxon>
        <taxon>Agaricomycetidae</taxon>
        <taxon>Agaricales</taxon>
        <taxon>Tricholomatineae</taxon>
        <taxon>Lyophyllaceae</taxon>
        <taxon>Tricholomella</taxon>
    </lineage>
</organism>
<dbReference type="AlphaFoldDB" id="A0A8H5M2C5"/>
<evidence type="ECO:0000313" key="3">
    <source>
        <dbReference type="Proteomes" id="UP000565441"/>
    </source>
</evidence>
<evidence type="ECO:0000313" key="2">
    <source>
        <dbReference type="EMBL" id="KAF5378740.1"/>
    </source>
</evidence>
<keyword evidence="3" id="KW-1185">Reference proteome</keyword>
<feature type="compositionally biased region" description="Pro residues" evidence="1">
    <location>
        <begin position="86"/>
        <end position="103"/>
    </location>
</feature>
<proteinExistence type="predicted"/>